<sequence length="231" mass="24554">MAGAFSDVTIAVATFVGGHFLLSSLPVRMVLIQKLGENGFRLLYSVVAGATLFWSIASYNNAPFHGLWPPVPALVHLQMLLMLASAVLFATSITTRSPTAVGGERMLRDPKPPAGILTVTRHPMLWSFLLWAIGHMAVNGDVASLIFFGGIALLAAGGMAHIDYRRQSQTGADWGPVALATSAVPFLAAIQGRCRIDWAGIGLARLALGLAIYAALLLGHEWIAGVPLVRF</sequence>
<proteinExistence type="predicted"/>
<accession>A0A8J7S7G2</accession>
<dbReference type="GO" id="GO:0016020">
    <property type="term" value="C:membrane"/>
    <property type="evidence" value="ECO:0007669"/>
    <property type="project" value="UniProtKB-SubCell"/>
</dbReference>
<gene>
    <name evidence="7" type="ORF">KAJ83_14535</name>
</gene>
<feature type="transmembrane region" description="Helical" evidence="5">
    <location>
        <begin position="142"/>
        <end position="162"/>
    </location>
</feature>
<keyword evidence="2 5" id="KW-0812">Transmembrane</keyword>
<feature type="transmembrane region" description="Helical" evidence="5">
    <location>
        <begin position="198"/>
        <end position="218"/>
    </location>
</feature>
<dbReference type="AlphaFoldDB" id="A0A8J7S7G2"/>
<evidence type="ECO:0000259" key="6">
    <source>
        <dbReference type="Pfam" id="PF07298"/>
    </source>
</evidence>
<feature type="domain" description="NnrU" evidence="6">
    <location>
        <begin position="10"/>
        <end position="227"/>
    </location>
</feature>
<feature type="transmembrane region" description="Helical" evidence="5">
    <location>
        <begin position="12"/>
        <end position="30"/>
    </location>
</feature>
<evidence type="ECO:0000256" key="5">
    <source>
        <dbReference type="SAM" id="Phobius"/>
    </source>
</evidence>
<dbReference type="Proteomes" id="UP000672602">
    <property type="component" value="Unassembled WGS sequence"/>
</dbReference>
<keyword evidence="4 5" id="KW-0472">Membrane</keyword>
<feature type="transmembrane region" description="Helical" evidence="5">
    <location>
        <begin position="114"/>
        <end position="136"/>
    </location>
</feature>
<evidence type="ECO:0000256" key="3">
    <source>
        <dbReference type="ARBA" id="ARBA00022989"/>
    </source>
</evidence>
<evidence type="ECO:0000313" key="8">
    <source>
        <dbReference type="Proteomes" id="UP000672602"/>
    </source>
</evidence>
<evidence type="ECO:0000256" key="1">
    <source>
        <dbReference type="ARBA" id="ARBA00004141"/>
    </source>
</evidence>
<feature type="transmembrane region" description="Helical" evidence="5">
    <location>
        <begin position="42"/>
        <end position="59"/>
    </location>
</feature>
<comment type="subcellular location">
    <subcellularLocation>
        <location evidence="1">Membrane</location>
        <topology evidence="1">Multi-pass membrane protein</topology>
    </subcellularLocation>
</comment>
<dbReference type="RefSeq" id="WP_210682795.1">
    <property type="nucleotide sequence ID" value="NZ_JAGMWN010000006.1"/>
</dbReference>
<evidence type="ECO:0000313" key="7">
    <source>
        <dbReference type="EMBL" id="MBP5858234.1"/>
    </source>
</evidence>
<protein>
    <submittedName>
        <fullName evidence="7">NnrU family protein</fullName>
    </submittedName>
</protein>
<dbReference type="Pfam" id="PF07298">
    <property type="entry name" value="NnrU"/>
    <property type="match status" value="1"/>
</dbReference>
<comment type="caution">
    <text evidence="7">The sequence shown here is derived from an EMBL/GenBank/DDBJ whole genome shotgun (WGS) entry which is preliminary data.</text>
</comment>
<name>A0A8J7S7G2_9PROT</name>
<keyword evidence="3 5" id="KW-1133">Transmembrane helix</keyword>
<dbReference type="EMBL" id="JAGMWN010000006">
    <property type="protein sequence ID" value="MBP5858234.1"/>
    <property type="molecule type" value="Genomic_DNA"/>
</dbReference>
<keyword evidence="8" id="KW-1185">Reference proteome</keyword>
<evidence type="ECO:0000256" key="2">
    <source>
        <dbReference type="ARBA" id="ARBA00022692"/>
    </source>
</evidence>
<evidence type="ECO:0000256" key="4">
    <source>
        <dbReference type="ARBA" id="ARBA00023136"/>
    </source>
</evidence>
<organism evidence="7 8">
    <name type="scientific">Marivibrio halodurans</name>
    <dbReference type="NCBI Taxonomy" id="2039722"/>
    <lineage>
        <taxon>Bacteria</taxon>
        <taxon>Pseudomonadati</taxon>
        <taxon>Pseudomonadota</taxon>
        <taxon>Alphaproteobacteria</taxon>
        <taxon>Rhodospirillales</taxon>
        <taxon>Rhodospirillaceae</taxon>
        <taxon>Marivibrio</taxon>
    </lineage>
</organism>
<dbReference type="InterPro" id="IPR009915">
    <property type="entry name" value="NnrU_dom"/>
</dbReference>
<feature type="transmembrane region" description="Helical" evidence="5">
    <location>
        <begin position="71"/>
        <end position="93"/>
    </location>
</feature>
<reference evidence="7" key="1">
    <citation type="submission" date="2021-04" db="EMBL/GenBank/DDBJ databases">
        <authorList>
            <person name="Zhang D.-C."/>
        </authorList>
    </citation>
    <scope>NUCLEOTIDE SEQUENCE</scope>
    <source>
        <strain evidence="7">CGMCC 1.15697</strain>
    </source>
</reference>